<name>A0A0M3T3A6_9HYPH</name>
<protein>
    <submittedName>
        <fullName evidence="1">Uncharacterized protein</fullName>
    </submittedName>
</protein>
<dbReference type="PATRIC" id="fig|1318743.3.peg.1355"/>
<proteinExistence type="predicted"/>
<dbReference type="Proteomes" id="UP000057213">
    <property type="component" value="Chromosome"/>
</dbReference>
<evidence type="ECO:0000313" key="2">
    <source>
        <dbReference type="Proteomes" id="UP000057213"/>
    </source>
</evidence>
<accession>A0A0M3T3A6</accession>
<keyword evidence="2" id="KW-1185">Reference proteome</keyword>
<dbReference type="KEGG" id="banc:PU02_1341"/>
<evidence type="ECO:0000313" key="1">
    <source>
        <dbReference type="EMBL" id="ALE04155.1"/>
    </source>
</evidence>
<organism evidence="1 2">
    <name type="scientific">Bartonella ancashensis</name>
    <dbReference type="NCBI Taxonomy" id="1318743"/>
    <lineage>
        <taxon>Bacteria</taxon>
        <taxon>Pseudomonadati</taxon>
        <taxon>Pseudomonadota</taxon>
        <taxon>Alphaproteobacteria</taxon>
        <taxon>Hyphomicrobiales</taxon>
        <taxon>Bartonellaceae</taxon>
        <taxon>Bartonella</taxon>
    </lineage>
</organism>
<dbReference type="STRING" id="1318743.PU02_1341"/>
<gene>
    <name evidence="1" type="ORF">PU02_1341</name>
</gene>
<dbReference type="EMBL" id="CP010401">
    <property type="protein sequence ID" value="ALE04155.1"/>
    <property type="molecule type" value="Genomic_DNA"/>
</dbReference>
<sequence>MSRLTRWIVLIIFLFILDLERLMNTLDTIFTHLKQWLSSN</sequence>
<dbReference type="AlphaFoldDB" id="A0A0M3T3A6"/>
<reference evidence="1 2" key="1">
    <citation type="journal article" date="2015" name="Genome Announc.">
        <title>Complete Genome Sequence of Bartonella ancashensis Strain 20.00, Isolated from the Blood of a Patient with Verruga Peruana.</title>
        <authorList>
            <person name="Hang J."/>
            <person name="Mullins K.E."/>
            <person name="Clifford R.J."/>
            <person name="Onmus-Leone F."/>
            <person name="Yang Y."/>
            <person name="Jiang J."/>
            <person name="Leguia M."/>
            <person name="Kasper M.R."/>
            <person name="Maguina C."/>
            <person name="Lesho E.P."/>
            <person name="Jarman R.G."/>
            <person name="Richards A.L."/>
            <person name="Blazes D."/>
        </authorList>
    </citation>
    <scope>NUCLEOTIDE SEQUENCE [LARGE SCALE GENOMIC DNA]</scope>
    <source>
        <strain evidence="1 2">20.00</strain>
    </source>
</reference>